<protein>
    <submittedName>
        <fullName evidence="1">Uncharacterized protein</fullName>
    </submittedName>
</protein>
<accession>A0A168RKR5</accession>
<proteinExistence type="predicted"/>
<organism evidence="1">
    <name type="scientific">Absidia glauca</name>
    <name type="common">Pin mould</name>
    <dbReference type="NCBI Taxonomy" id="4829"/>
    <lineage>
        <taxon>Eukaryota</taxon>
        <taxon>Fungi</taxon>
        <taxon>Fungi incertae sedis</taxon>
        <taxon>Mucoromycota</taxon>
        <taxon>Mucoromycotina</taxon>
        <taxon>Mucoromycetes</taxon>
        <taxon>Mucorales</taxon>
        <taxon>Cunninghamellaceae</taxon>
        <taxon>Absidia</taxon>
    </lineage>
</organism>
<name>A0A168RKR5_ABSGL</name>
<gene>
    <name evidence="1" type="primary">ABSGL_12709.1 scaffold 13359</name>
</gene>
<dbReference type="Proteomes" id="UP000078561">
    <property type="component" value="Unassembled WGS sequence"/>
</dbReference>
<keyword evidence="2" id="KW-1185">Reference proteome</keyword>
<reference evidence="1" key="1">
    <citation type="submission" date="2016-04" db="EMBL/GenBank/DDBJ databases">
        <authorList>
            <person name="Evans L.H."/>
            <person name="Alamgir A."/>
            <person name="Owens N."/>
            <person name="Weber N.D."/>
            <person name="Virtaneva K."/>
            <person name="Barbian K."/>
            <person name="Babar A."/>
            <person name="Rosenke K."/>
        </authorList>
    </citation>
    <scope>NUCLEOTIDE SEQUENCE [LARGE SCALE GENOMIC DNA]</scope>
    <source>
        <strain evidence="1">CBS 101.48</strain>
    </source>
</reference>
<dbReference type="InParanoid" id="A0A168RKR5"/>
<evidence type="ECO:0000313" key="1">
    <source>
        <dbReference type="EMBL" id="SAM07075.1"/>
    </source>
</evidence>
<dbReference type="AlphaFoldDB" id="A0A168RKR5"/>
<sequence length="73" mass="8316">MANESEVYSDMATYTKALERVQQKIGEKAASFRLYNKNMAYKSKQLEFLDWCATLPGPEIARPHTPPTPCAYD</sequence>
<dbReference type="OrthoDB" id="2289316at2759"/>
<dbReference type="EMBL" id="LT554703">
    <property type="protein sequence ID" value="SAM07075.1"/>
    <property type="molecule type" value="Genomic_DNA"/>
</dbReference>
<evidence type="ECO:0000313" key="2">
    <source>
        <dbReference type="Proteomes" id="UP000078561"/>
    </source>
</evidence>